<dbReference type="GO" id="GO:0004357">
    <property type="term" value="F:glutamate-cysteine ligase activity"/>
    <property type="evidence" value="ECO:0007669"/>
    <property type="project" value="UniProtKB-UniRule"/>
</dbReference>
<dbReference type="EC" id="6.3.2.2" evidence="4"/>
<dbReference type="Pfam" id="PF04107">
    <property type="entry name" value="GCS2"/>
    <property type="match status" value="1"/>
</dbReference>
<proteinExistence type="inferred from homology"/>
<accession>A0A250JFA1</accession>
<dbReference type="Proteomes" id="UP000217257">
    <property type="component" value="Chromosome"/>
</dbReference>
<protein>
    <recommendedName>
        <fullName evidence="4">Glutamate--cysteine ligase</fullName>
        <ecNumber evidence="4">6.3.2.2</ecNumber>
    </recommendedName>
</protein>
<keyword evidence="2 4" id="KW-0547">Nucleotide-binding</keyword>
<comment type="catalytic activity">
    <reaction evidence="4">
        <text>L-cysteine + L-glutamate + ATP = gamma-L-glutamyl-L-cysteine + ADP + phosphate + H(+)</text>
        <dbReference type="Rhea" id="RHEA:13285"/>
        <dbReference type="ChEBI" id="CHEBI:15378"/>
        <dbReference type="ChEBI" id="CHEBI:29985"/>
        <dbReference type="ChEBI" id="CHEBI:30616"/>
        <dbReference type="ChEBI" id="CHEBI:35235"/>
        <dbReference type="ChEBI" id="CHEBI:43474"/>
        <dbReference type="ChEBI" id="CHEBI:58173"/>
        <dbReference type="ChEBI" id="CHEBI:456216"/>
        <dbReference type="EC" id="6.3.2.2"/>
    </reaction>
</comment>
<dbReference type="PIRSF" id="PIRSF017901">
    <property type="entry name" value="GCL"/>
    <property type="match status" value="1"/>
</dbReference>
<dbReference type="KEGG" id="cfus:CYFUS_008063"/>
<evidence type="ECO:0000313" key="6">
    <source>
        <dbReference type="Proteomes" id="UP000217257"/>
    </source>
</evidence>
<dbReference type="Gene3D" id="3.30.590.20">
    <property type="match status" value="1"/>
</dbReference>
<dbReference type="GO" id="GO:0006750">
    <property type="term" value="P:glutathione biosynthetic process"/>
    <property type="evidence" value="ECO:0007669"/>
    <property type="project" value="UniProtKB-UniRule"/>
</dbReference>
<evidence type="ECO:0000256" key="3">
    <source>
        <dbReference type="ARBA" id="ARBA00022840"/>
    </source>
</evidence>
<dbReference type="SUPFAM" id="SSF55931">
    <property type="entry name" value="Glutamine synthetase/guanido kinase"/>
    <property type="match status" value="1"/>
</dbReference>
<dbReference type="InterPro" id="IPR014746">
    <property type="entry name" value="Gln_synth/guanido_kin_cat_dom"/>
</dbReference>
<name>A0A250JFA1_9BACT</name>
<evidence type="ECO:0000256" key="1">
    <source>
        <dbReference type="ARBA" id="ARBA00022598"/>
    </source>
</evidence>
<comment type="similarity">
    <text evidence="4">Belongs to the glutamate--cysteine ligase type 2 family. EgtA subfamily.</text>
</comment>
<dbReference type="GO" id="GO:0005524">
    <property type="term" value="F:ATP binding"/>
    <property type="evidence" value="ECO:0007669"/>
    <property type="project" value="UniProtKB-UniRule"/>
</dbReference>
<dbReference type="EMBL" id="CP022098">
    <property type="protein sequence ID" value="ATB42584.1"/>
    <property type="molecule type" value="Genomic_DNA"/>
</dbReference>
<evidence type="ECO:0000256" key="2">
    <source>
        <dbReference type="ARBA" id="ARBA00022741"/>
    </source>
</evidence>
<gene>
    <name evidence="5" type="ORF">CYFUS_008063</name>
</gene>
<dbReference type="AlphaFoldDB" id="A0A250JFA1"/>
<sequence>MRKWQRQGQRPLYRAAMSLDLQRTASEPITSVDMLLAGFRSAEKPRAQHRLGLEHEKFVYPVRSARSVPYEGPSGIGALLEKLAPGGYEPFRETPSSPAIALQKGMLTISLEPGGQFELSGSPFVTAREAHAENLAHLSEVKAAAAPLGLQLVALGYRPFGTTEDVSWMPKSRYVAMRQVLPERGALAHHMMLMTSTGQVSLDWEDEADCVRKTVLIARLTPLLVALYANSPLRDGKPSGYMSFRSRVWDEVDPTRCGYLRSFFDGSFSYKAYAEWALDAPILFLRRRGEYLRPKMTFRQFIREGFEGAPADLSDWTDHLSTLFPEARLKKVVEVRGADCCSAAMTGALGALWRGLLYDRTALDEASRLLPPLTYEQQLAFHDTARREGLAGRWNGQELHRLAGEMVAIARRGLERLDPQDAPLLEPLAEVAASGRSPAQAVLEAWEKNPAPEALLSRFTL</sequence>
<comment type="function">
    <text evidence="4">Catalyzes the synthesis of gamma-glutamylcysteine (gamma-GC).</text>
</comment>
<keyword evidence="3 4" id="KW-0067">ATP-binding</keyword>
<dbReference type="PANTHER" id="PTHR34378:SF1">
    <property type="entry name" value="GLUTAMATE--CYSTEINE LIGASE, CHLOROPLASTIC"/>
    <property type="match status" value="1"/>
</dbReference>
<organism evidence="5 6">
    <name type="scientific">Cystobacter fuscus</name>
    <dbReference type="NCBI Taxonomy" id="43"/>
    <lineage>
        <taxon>Bacteria</taxon>
        <taxon>Pseudomonadati</taxon>
        <taxon>Myxococcota</taxon>
        <taxon>Myxococcia</taxon>
        <taxon>Myxococcales</taxon>
        <taxon>Cystobacterineae</taxon>
        <taxon>Archangiaceae</taxon>
        <taxon>Cystobacter</taxon>
    </lineage>
</organism>
<reference evidence="5 6" key="1">
    <citation type="submission" date="2017-06" db="EMBL/GenBank/DDBJ databases">
        <title>Sequencing and comparative analysis of myxobacterial genomes.</title>
        <authorList>
            <person name="Rupp O."/>
            <person name="Goesmann A."/>
            <person name="Sogaard-Andersen L."/>
        </authorList>
    </citation>
    <scope>NUCLEOTIDE SEQUENCE [LARGE SCALE GENOMIC DNA]</scope>
    <source>
        <strain evidence="5 6">DSM 52655</strain>
    </source>
</reference>
<evidence type="ECO:0000256" key="4">
    <source>
        <dbReference type="PIRNR" id="PIRNR017901"/>
    </source>
</evidence>
<keyword evidence="1 4" id="KW-0436">Ligase</keyword>
<dbReference type="InterPro" id="IPR006336">
    <property type="entry name" value="GCS2"/>
</dbReference>
<evidence type="ECO:0000313" key="5">
    <source>
        <dbReference type="EMBL" id="ATB42584.1"/>
    </source>
</evidence>
<dbReference type="PANTHER" id="PTHR34378">
    <property type="entry name" value="GLUTAMATE--CYSTEINE LIGASE, CHLOROPLASTIC"/>
    <property type="match status" value="1"/>
</dbReference>
<dbReference type="InterPro" id="IPR035434">
    <property type="entry name" value="GCL_bact_plant"/>
</dbReference>